<evidence type="ECO:0008006" key="3">
    <source>
        <dbReference type="Google" id="ProtNLM"/>
    </source>
</evidence>
<protein>
    <recommendedName>
        <fullName evidence="3">Fibronectin type III domain-containing protein</fullName>
    </recommendedName>
</protein>
<proteinExistence type="predicted"/>
<accession>A0ABZ2U3I2</accession>
<keyword evidence="2" id="KW-1185">Reference proteome</keyword>
<reference evidence="1 2" key="1">
    <citation type="journal article" date="2023" name="Virus Evol.">
        <title>Computational host range prediction-The good, the bad, and the ugly.</title>
        <authorList>
            <person name="Howell A.A."/>
            <person name="Versoza C.J."/>
            <person name="Pfeifer S.P."/>
        </authorList>
    </citation>
    <scope>NUCLEOTIDE SEQUENCE [LARGE SCALE GENOMIC DNA]</scope>
    <source>
        <strain evidence="1 2">1610/1b</strain>
    </source>
</reference>
<dbReference type="EMBL" id="CP136137">
    <property type="protein sequence ID" value="WYY08241.1"/>
    <property type="molecule type" value="Genomic_DNA"/>
</dbReference>
<gene>
    <name evidence="1" type="ORF">RVF87_03950</name>
</gene>
<organism evidence="1 2">
    <name type="scientific">Gordonia hydrophobica</name>
    <dbReference type="NCBI Taxonomy" id="40516"/>
    <lineage>
        <taxon>Bacteria</taxon>
        <taxon>Bacillati</taxon>
        <taxon>Actinomycetota</taxon>
        <taxon>Actinomycetes</taxon>
        <taxon>Mycobacteriales</taxon>
        <taxon>Gordoniaceae</taxon>
        <taxon>Gordonia</taxon>
    </lineage>
</organism>
<dbReference type="RefSeq" id="WP_066166685.1">
    <property type="nucleotide sequence ID" value="NZ_CP136137.1"/>
</dbReference>
<dbReference type="Proteomes" id="UP001479933">
    <property type="component" value="Chromosome"/>
</dbReference>
<sequence>MSSPMTPTGRTTIPAKTLAIIAAIAVLVLIASLFVVRAVTGSAAPDTPTGLSLSYDKGTVKAAWNRVSGADEYVLIRDDGVVVYSGGDSTAEDPTAPTGEHRYRVRASDSGRWSGESPETTVTVTSGWGQSAPFMAEFPQLLPQTPQASGWEGLTCRSMVRALKAERGPSDAGAGEPMVKLRMHCFNSEIVVQPGWMTSKNAVDRVLSDLTKTAKAESISWRYGTGYVVEDEHTAYLRFSDRDDLMFVVTVDKADEKGILDVVNAMPLDK</sequence>
<evidence type="ECO:0000313" key="2">
    <source>
        <dbReference type="Proteomes" id="UP001479933"/>
    </source>
</evidence>
<dbReference type="InterPro" id="IPR013783">
    <property type="entry name" value="Ig-like_fold"/>
</dbReference>
<dbReference type="Gene3D" id="2.60.40.10">
    <property type="entry name" value="Immunoglobulins"/>
    <property type="match status" value="1"/>
</dbReference>
<evidence type="ECO:0000313" key="1">
    <source>
        <dbReference type="EMBL" id="WYY08241.1"/>
    </source>
</evidence>
<name>A0ABZ2U3I2_9ACTN</name>